<keyword evidence="2" id="KW-1185">Reference proteome</keyword>
<comment type="caution">
    <text evidence="1">The sequence shown here is derived from an EMBL/GenBank/DDBJ whole genome shotgun (WGS) entry which is preliminary data.</text>
</comment>
<dbReference type="Proteomes" id="UP000824533">
    <property type="component" value="Linkage Group LG10"/>
</dbReference>
<gene>
    <name evidence="1" type="ORF">K1T71_006382</name>
</gene>
<dbReference type="EMBL" id="CM034396">
    <property type="protein sequence ID" value="KAJ0178559.1"/>
    <property type="molecule type" value="Genomic_DNA"/>
</dbReference>
<reference evidence="1 2" key="1">
    <citation type="journal article" date="2021" name="Front. Genet.">
        <title>Chromosome-Level Genome Assembly Reveals Significant Gene Expansion in the Toll and IMD Signaling Pathways of Dendrolimus kikuchii.</title>
        <authorList>
            <person name="Zhou J."/>
            <person name="Wu P."/>
            <person name="Xiong Z."/>
            <person name="Liu N."/>
            <person name="Zhao N."/>
            <person name="Ji M."/>
            <person name="Qiu Y."/>
            <person name="Yang B."/>
        </authorList>
    </citation>
    <scope>NUCLEOTIDE SEQUENCE [LARGE SCALE GENOMIC DNA]</scope>
    <source>
        <strain evidence="1">Ann1</strain>
    </source>
</reference>
<evidence type="ECO:0000313" key="1">
    <source>
        <dbReference type="EMBL" id="KAJ0178559.1"/>
    </source>
</evidence>
<sequence>MHRRGGKRIRMDDPPPEYVNPMTPATPMTDYGGRSVHEPETPNPNYPGFVEPEPPSSEARDEAEESHLEEEEARSPSPVPTKRVTRSRGRRADTGYVGRLAESPPPPPLRRRGRGGRGRGRGRGAAPPPAYSPPPVLLPGDDENSLYNILRFNKTAINQVVDMWIEEYKTNREVALVQLMQFFINSSGCRGKVTPDMAQMDHTLIIKKMTQEFDEESGEYPLIMSGQTWKKFRSNFCEFIQTLVKMCQYSIIYDQYLMDNIISLLTGLSDSQVRAFRHTATLAVMKLMTALVDVALLTSVNCDNCLRQYEAERLKARDKRASDRLEVLVAKRQELEENMEEIKNMLSYMFKSVFVHRYRDTLPDIRAITMAEIGIWMEKFPAHFLDDLYLKYIGWTLHDKVGEVRLRCLQALQPLYECEELKGKLELFTSKFKDRIVSMSLDKETDVAVHAVKLVIAILKMHPDVLTDKDCENVYELVYSSCRGVAAAAGEFLNVRLFRSEEPPAAATRSRRGKQRLPATPLIRDLVQFFIESELHEHGAYLVDSLIESNPMMKDWECMTDLLLEEAGPGEEALDNRQESSLIELMVCCVRQASTGEPPVGRGPHRKHHHMLTKEQTKVVVDDRARMTAHFMATLPALLDKFGADPEKLTNLVAIPQYFDLELYTTQRQEASLSALLGKLREIVSTQTEAEVLEACGRTLECLCAEHASVYTKCNVARSTVTDLCVNRYKEAIDEYRSLIEGGETPDADELFNVVNSLRKVSIMYMCHDLNYTNIWDSLFEDLPKCVKQNETQMPAQALVYVVRSCFYSVVWSLHALEERLATGASVADAAAALKERLHAYAAHCKEIVADGATPELKEEAYTSICDLLIFFAEKLYTRQHPGSPAIRELVYEPDNELCDMLNNFIQEFVFVQHNYDGQDERRIEELHKRRNFLAAYCKLIVYNVTPIRRAADVFKHYIKCYNDYGDIIKATLSKAREINKLSCALTMQLAMQALFTDTLQRHHTLQRQQPELVELKELAKRFSVMFGLDAVKNREALTALHRAGIAFAAVEAHARTPPPHLLFLDPLAEFSNKLLRQDKRHVLKFLEARLPLGVAWGEEFAPLTAYRNSLLTDAPDERPPPARRHYTRRNRGQNEEEEGEENADSDQEQPGKRRLIRLPVIHRRTTLPRLRKAPPSSSASSQDIDFASTRSTPKNTSQDTSHSSKVTNKNNGSPKILKYRSTTDTVSSKSVGLVDDSASARTTLVLQMSIGDGNRFPSSGPSACR</sequence>
<evidence type="ECO:0000313" key="2">
    <source>
        <dbReference type="Proteomes" id="UP000824533"/>
    </source>
</evidence>
<protein>
    <submittedName>
        <fullName evidence="1">Uncharacterized protein</fullName>
    </submittedName>
</protein>
<proteinExistence type="predicted"/>
<name>A0ACC1D3P2_9NEOP</name>
<organism evidence="1 2">
    <name type="scientific">Dendrolimus kikuchii</name>
    <dbReference type="NCBI Taxonomy" id="765133"/>
    <lineage>
        <taxon>Eukaryota</taxon>
        <taxon>Metazoa</taxon>
        <taxon>Ecdysozoa</taxon>
        <taxon>Arthropoda</taxon>
        <taxon>Hexapoda</taxon>
        <taxon>Insecta</taxon>
        <taxon>Pterygota</taxon>
        <taxon>Neoptera</taxon>
        <taxon>Endopterygota</taxon>
        <taxon>Lepidoptera</taxon>
        <taxon>Glossata</taxon>
        <taxon>Ditrysia</taxon>
        <taxon>Bombycoidea</taxon>
        <taxon>Lasiocampidae</taxon>
        <taxon>Dendrolimus</taxon>
    </lineage>
</organism>
<accession>A0ACC1D3P2</accession>